<keyword evidence="1" id="KW-0812">Transmembrane</keyword>
<evidence type="ECO:0000256" key="1">
    <source>
        <dbReference type="SAM" id="Phobius"/>
    </source>
</evidence>
<reference evidence="3" key="2">
    <citation type="journal article" date="2018" name="Plant J.">
        <title>The Sorghum bicolor reference genome: improved assembly, gene annotations, a transcriptome atlas, and signatures of genome organization.</title>
        <authorList>
            <person name="McCormick R.F."/>
            <person name="Truong S.K."/>
            <person name="Sreedasyam A."/>
            <person name="Jenkins J."/>
            <person name="Shu S."/>
            <person name="Sims D."/>
            <person name="Kennedy M."/>
            <person name="Amirebrahimi M."/>
            <person name="Weers B.D."/>
            <person name="McKinley B."/>
            <person name="Mattison A."/>
            <person name="Morishige D.T."/>
            <person name="Grimwood J."/>
            <person name="Schmutz J."/>
            <person name="Mullet J.E."/>
        </authorList>
    </citation>
    <scope>NUCLEOTIDE SEQUENCE [LARGE SCALE GENOMIC DNA]</scope>
    <source>
        <strain evidence="3">cv. BTx623</strain>
    </source>
</reference>
<accession>A0A1B6PSC7</accession>
<protein>
    <submittedName>
        <fullName evidence="2">Uncharacterized protein</fullName>
    </submittedName>
</protein>
<organism evidence="2 3">
    <name type="scientific">Sorghum bicolor</name>
    <name type="common">Sorghum</name>
    <name type="synonym">Sorghum vulgare</name>
    <dbReference type="NCBI Taxonomy" id="4558"/>
    <lineage>
        <taxon>Eukaryota</taxon>
        <taxon>Viridiplantae</taxon>
        <taxon>Streptophyta</taxon>
        <taxon>Embryophyta</taxon>
        <taxon>Tracheophyta</taxon>
        <taxon>Spermatophyta</taxon>
        <taxon>Magnoliopsida</taxon>
        <taxon>Liliopsida</taxon>
        <taxon>Poales</taxon>
        <taxon>Poaceae</taxon>
        <taxon>PACMAD clade</taxon>
        <taxon>Panicoideae</taxon>
        <taxon>Andropogonodae</taxon>
        <taxon>Andropogoneae</taxon>
        <taxon>Sorghinae</taxon>
        <taxon>Sorghum</taxon>
    </lineage>
</organism>
<evidence type="ECO:0000313" key="2">
    <source>
        <dbReference type="EMBL" id="KXG28577.1"/>
    </source>
</evidence>
<dbReference type="Gramene" id="KXG28577">
    <property type="protein sequence ID" value="KXG28577"/>
    <property type="gene ID" value="SORBI_3005G140100"/>
</dbReference>
<dbReference type="InParanoid" id="A0A1B6PSC7"/>
<reference evidence="2 3" key="1">
    <citation type="journal article" date="2009" name="Nature">
        <title>The Sorghum bicolor genome and the diversification of grasses.</title>
        <authorList>
            <person name="Paterson A.H."/>
            <person name="Bowers J.E."/>
            <person name="Bruggmann R."/>
            <person name="Dubchak I."/>
            <person name="Grimwood J."/>
            <person name="Gundlach H."/>
            <person name="Haberer G."/>
            <person name="Hellsten U."/>
            <person name="Mitros T."/>
            <person name="Poliakov A."/>
            <person name="Schmutz J."/>
            <person name="Spannagl M."/>
            <person name="Tang H."/>
            <person name="Wang X."/>
            <person name="Wicker T."/>
            <person name="Bharti A.K."/>
            <person name="Chapman J."/>
            <person name="Feltus F.A."/>
            <person name="Gowik U."/>
            <person name="Grigoriev I.V."/>
            <person name="Lyons E."/>
            <person name="Maher C.A."/>
            <person name="Martis M."/>
            <person name="Narechania A."/>
            <person name="Otillar R.P."/>
            <person name="Penning B.W."/>
            <person name="Salamov A.A."/>
            <person name="Wang Y."/>
            <person name="Zhang L."/>
            <person name="Carpita N.C."/>
            <person name="Freeling M."/>
            <person name="Gingle A.R."/>
            <person name="Hash C.T."/>
            <person name="Keller B."/>
            <person name="Klein P."/>
            <person name="Kresovich S."/>
            <person name="McCann M.C."/>
            <person name="Ming R."/>
            <person name="Peterson D.G."/>
            <person name="Mehboob-ur-Rahman"/>
            <person name="Ware D."/>
            <person name="Westhoff P."/>
            <person name="Mayer K.F."/>
            <person name="Messing J."/>
            <person name="Rokhsar D.S."/>
        </authorList>
    </citation>
    <scope>NUCLEOTIDE SEQUENCE [LARGE SCALE GENOMIC DNA]</scope>
    <source>
        <strain evidence="3">cv. BTx623</strain>
    </source>
</reference>
<keyword evidence="1" id="KW-0472">Membrane</keyword>
<keyword evidence="1" id="KW-1133">Transmembrane helix</keyword>
<proteinExistence type="predicted"/>
<gene>
    <name evidence="2" type="ORF">SORBI_3005G140100</name>
</gene>
<dbReference type="Proteomes" id="UP000000768">
    <property type="component" value="Chromosome 5"/>
</dbReference>
<feature type="transmembrane region" description="Helical" evidence="1">
    <location>
        <begin position="124"/>
        <end position="146"/>
    </location>
</feature>
<dbReference type="AlphaFoldDB" id="A0A1B6PSC7"/>
<evidence type="ECO:0000313" key="3">
    <source>
        <dbReference type="Proteomes" id="UP000000768"/>
    </source>
</evidence>
<keyword evidence="3" id="KW-1185">Reference proteome</keyword>
<name>A0A1B6PSC7_SORBI</name>
<feature type="transmembrane region" description="Helical" evidence="1">
    <location>
        <begin position="92"/>
        <end position="112"/>
    </location>
</feature>
<dbReference type="EMBL" id="CM000764">
    <property type="protein sequence ID" value="KXG28577.1"/>
    <property type="molecule type" value="Genomic_DNA"/>
</dbReference>
<sequence>MAYLYWCLSRFRSRTVVLKGITCIQCNTLKNYFSATIKSIYEPLHNFKGSPTFICAFPLTHLVMWCHHNINLAIFLVKHMDTLPVSEHQRPALCCILFTIHALCSLFSVLYICTGLCSSFSVVLYTSVVDLYFVVFTPSIHLYWLCTFHS</sequence>